<evidence type="ECO:0000313" key="2">
    <source>
        <dbReference type="Proteomes" id="UP000231407"/>
    </source>
</evidence>
<dbReference type="Proteomes" id="UP000231407">
    <property type="component" value="Unassembled WGS sequence"/>
</dbReference>
<proteinExistence type="predicted"/>
<protein>
    <submittedName>
        <fullName evidence="1">Uncharacterized protein</fullName>
    </submittedName>
</protein>
<gene>
    <name evidence="1" type="ORF">COS78_00485</name>
</gene>
<dbReference type="EMBL" id="PEWA01000008">
    <property type="protein sequence ID" value="PIU73765.1"/>
    <property type="molecule type" value="Genomic_DNA"/>
</dbReference>
<accession>A0A2M7AT16</accession>
<sequence>MSQYDNEKPIETPNFEEVYYRCFKVNEKQLTIIRREVNEWAPPAIRRPISPSPRFPLGGTLRVIVPLSTSEKAVIEVKKITGYSPDWERNSIH</sequence>
<comment type="caution">
    <text evidence="1">The sequence shown here is derived from an EMBL/GenBank/DDBJ whole genome shotgun (WGS) entry which is preliminary data.</text>
</comment>
<dbReference type="AlphaFoldDB" id="A0A2M7AT16"/>
<reference evidence="2" key="1">
    <citation type="submission" date="2017-09" db="EMBL/GenBank/DDBJ databases">
        <title>Depth-based differentiation of microbial function through sediment-hosted aquifers and enrichment of novel symbionts in the deep terrestrial subsurface.</title>
        <authorList>
            <person name="Probst A.J."/>
            <person name="Ladd B."/>
            <person name="Jarett J.K."/>
            <person name="Geller-Mcgrath D.E."/>
            <person name="Sieber C.M.K."/>
            <person name="Emerson J.B."/>
            <person name="Anantharaman K."/>
            <person name="Thomas B.C."/>
            <person name="Malmstrom R."/>
            <person name="Stieglmeier M."/>
            <person name="Klingl A."/>
            <person name="Woyke T."/>
            <person name="Ryan C.M."/>
            <person name="Banfield J.F."/>
        </authorList>
    </citation>
    <scope>NUCLEOTIDE SEQUENCE [LARGE SCALE GENOMIC DNA]</scope>
</reference>
<organism evidence="1 2">
    <name type="scientific">Candidatus Shapirobacteria bacterium CG06_land_8_20_14_3_00_40_12</name>
    <dbReference type="NCBI Taxonomy" id="1974881"/>
    <lineage>
        <taxon>Bacteria</taxon>
        <taxon>Candidatus Shapironibacteriota</taxon>
    </lineage>
</organism>
<name>A0A2M7AT16_9BACT</name>
<evidence type="ECO:0000313" key="1">
    <source>
        <dbReference type="EMBL" id="PIU73765.1"/>
    </source>
</evidence>